<feature type="compositionally biased region" description="Acidic residues" evidence="1">
    <location>
        <begin position="51"/>
        <end position="65"/>
    </location>
</feature>
<comment type="caution">
    <text evidence="3">The sequence shown here is derived from an EMBL/GenBank/DDBJ whole genome shotgun (WGS) entry which is preliminary data.</text>
</comment>
<accession>A0ABX2A271</accession>
<keyword evidence="4" id="KW-1185">Reference proteome</keyword>
<evidence type="ECO:0000256" key="1">
    <source>
        <dbReference type="SAM" id="MobiDB-lite"/>
    </source>
</evidence>
<dbReference type="RefSeq" id="WP_171782115.1">
    <property type="nucleotide sequence ID" value="NZ_BAAAML010000002.1"/>
</dbReference>
<keyword evidence="2" id="KW-0732">Signal</keyword>
<feature type="chain" id="PRO_5046796838" evidence="2">
    <location>
        <begin position="23"/>
        <end position="218"/>
    </location>
</feature>
<name>A0ABX2A271_9MICO</name>
<sequence>MRTITRLVPVALLASLSLSGCALFGTEDATFEGEAVQSSTQPETDGAPSDPDTDDEGDDVSDDDAATPAPENDTTADASRTDVIGVTPADPDQVVADATFTLPGTDDDVRVGIESLTTDGSTTELRLVLTPQFVGSGNGLSSVYTLLGTDRPQLVDRAHLKTYQPIHHANWHDAEAAQGESIGFQIFFAAPQDDVSAVDVQISSSWPVFDDVPLTSGE</sequence>
<organism evidence="3 4">
    <name type="scientific">Isoptericola halotolerans</name>
    <dbReference type="NCBI Taxonomy" id="300560"/>
    <lineage>
        <taxon>Bacteria</taxon>
        <taxon>Bacillati</taxon>
        <taxon>Actinomycetota</taxon>
        <taxon>Actinomycetes</taxon>
        <taxon>Micrococcales</taxon>
        <taxon>Promicromonosporaceae</taxon>
        <taxon>Isoptericola</taxon>
    </lineage>
</organism>
<evidence type="ECO:0000313" key="3">
    <source>
        <dbReference type="EMBL" id="NOV95852.1"/>
    </source>
</evidence>
<evidence type="ECO:0000313" key="4">
    <source>
        <dbReference type="Proteomes" id="UP000757540"/>
    </source>
</evidence>
<feature type="signal peptide" evidence="2">
    <location>
        <begin position="1"/>
        <end position="22"/>
    </location>
</feature>
<dbReference type="Proteomes" id="UP000757540">
    <property type="component" value="Unassembled WGS sequence"/>
</dbReference>
<proteinExistence type="predicted"/>
<reference evidence="3 4" key="1">
    <citation type="submission" date="2020-05" db="EMBL/GenBank/DDBJ databases">
        <title>Genomic Encyclopedia of Type Strains, Phase III (KMG-III): the genomes of soil and plant-associated and newly described type strains.</title>
        <authorList>
            <person name="Whitman W."/>
        </authorList>
    </citation>
    <scope>NUCLEOTIDE SEQUENCE [LARGE SCALE GENOMIC DNA]</scope>
    <source>
        <strain evidence="3 4">KCTC 19046</strain>
    </source>
</reference>
<feature type="region of interest" description="Disordered" evidence="1">
    <location>
        <begin position="32"/>
        <end position="90"/>
    </location>
</feature>
<dbReference type="PROSITE" id="PS51257">
    <property type="entry name" value="PROKAR_LIPOPROTEIN"/>
    <property type="match status" value="1"/>
</dbReference>
<evidence type="ECO:0000256" key="2">
    <source>
        <dbReference type="SAM" id="SignalP"/>
    </source>
</evidence>
<protein>
    <submittedName>
        <fullName evidence="3">Uncharacterized protein</fullName>
    </submittedName>
</protein>
<dbReference type="EMBL" id="JABEZU010000001">
    <property type="protein sequence ID" value="NOV95852.1"/>
    <property type="molecule type" value="Genomic_DNA"/>
</dbReference>
<gene>
    <name evidence="3" type="ORF">HDG69_000405</name>
</gene>